<name>A0A2A6CVK7_PRIPA</name>
<dbReference type="SMART" id="SM00355">
    <property type="entry name" value="ZnF_C2H2"/>
    <property type="match status" value="3"/>
</dbReference>
<dbReference type="SUPFAM" id="SSF57667">
    <property type="entry name" value="beta-beta-alpha zinc fingers"/>
    <property type="match status" value="1"/>
</dbReference>
<dbReference type="PANTHER" id="PTHR11042:SF91">
    <property type="entry name" value="EUKARYOTIC TRANSLATION INITIATION FACTOR 2-ALPHA KINASE"/>
    <property type="match status" value="1"/>
</dbReference>
<dbReference type="GO" id="GO:0005737">
    <property type="term" value="C:cytoplasm"/>
    <property type="evidence" value="ECO:0000318"/>
    <property type="project" value="GO_Central"/>
</dbReference>
<evidence type="ECO:0000256" key="2">
    <source>
        <dbReference type="ARBA" id="ARBA00022741"/>
    </source>
</evidence>
<dbReference type="GO" id="GO:0006446">
    <property type="term" value="P:regulation of translational initiation"/>
    <property type="evidence" value="ECO:0000318"/>
    <property type="project" value="GO_Central"/>
</dbReference>
<reference evidence="7" key="1">
    <citation type="journal article" date="2008" name="Nat. Genet.">
        <title>The Pristionchus pacificus genome provides a unique perspective on nematode lifestyle and parasitism.</title>
        <authorList>
            <person name="Dieterich C."/>
            <person name="Clifton S.W."/>
            <person name="Schuster L.N."/>
            <person name="Chinwalla A."/>
            <person name="Delehaunty K."/>
            <person name="Dinkelacker I."/>
            <person name="Fulton L."/>
            <person name="Fulton R."/>
            <person name="Godfrey J."/>
            <person name="Minx P."/>
            <person name="Mitreva M."/>
            <person name="Roeseler W."/>
            <person name="Tian H."/>
            <person name="Witte H."/>
            <person name="Yang S.P."/>
            <person name="Wilson R.K."/>
            <person name="Sommer R.J."/>
        </authorList>
    </citation>
    <scope>NUCLEOTIDE SEQUENCE [LARGE SCALE GENOMIC DNA]</scope>
    <source>
        <strain evidence="7">PS312</strain>
    </source>
</reference>
<feature type="compositionally biased region" description="Basic and acidic residues" evidence="5">
    <location>
        <begin position="1249"/>
        <end position="1259"/>
    </location>
</feature>
<feature type="region of interest" description="Disordered" evidence="5">
    <location>
        <begin position="1242"/>
        <end position="1264"/>
    </location>
</feature>
<organism evidence="6 7">
    <name type="scientific">Pristionchus pacificus</name>
    <name type="common">Parasitic nematode worm</name>
    <dbReference type="NCBI Taxonomy" id="54126"/>
    <lineage>
        <taxon>Eukaryota</taxon>
        <taxon>Metazoa</taxon>
        <taxon>Ecdysozoa</taxon>
        <taxon>Nematoda</taxon>
        <taxon>Chromadorea</taxon>
        <taxon>Rhabditida</taxon>
        <taxon>Rhabditina</taxon>
        <taxon>Diplogasteromorpha</taxon>
        <taxon>Diplogasteroidea</taxon>
        <taxon>Neodiplogasteridae</taxon>
        <taxon>Pristionchus</taxon>
    </lineage>
</organism>
<proteinExistence type="predicted"/>
<dbReference type="OrthoDB" id="5814287at2759"/>
<dbReference type="InterPro" id="IPR000719">
    <property type="entry name" value="Prot_kinase_dom"/>
</dbReference>
<sequence>MEINNFRIPDVDFNFTSRFLTDFKPICILGQGGFGCVFKAEKRLMTNRTWRFAVKRIPIRRGANDTNDALKEVQALIALDHPGIVRFYDAWKEEPPAGWQSASDEVLLKDINSDNKESLNYTYDCAFLYIQMELCKSTLSEWLSSHRYRNITRMKYWFKQIVLAVDYIHRQGKIHRDLKPNNILLAGPDLLKICDLGILTDRDFLDDSGAQEVSTIRTYGKGTSSYMAPEQKGCYLYTSKVDVFAIGLICTELFLVMTKDETERIFQNYRGARDRNLLREQVAYNNEHRMVHDIMEELPELEKFVFWLTEPKRIVRPDCEQILSSAFLAEYQFLNTPIRNQTDVFDQNTSLSTLESLSTSNTFSSEFQDKYEKIYVIGRGQFGCVFEAEKKVANKIMWKCAIKRVPMKKSERLVYILREIEKLTYFDHPGLVKYQNAWKEEPPKCEHSSSPDCAFLYIQMEIFQSNLEKRLMDYYERDFIIIMLWFEQITISNDNYFHPANIYITNGNTLKVGGLAVITDCAPVEEGEQILSEANIVIQKSARNKYKAPEQLLEEMNCSSKVDVFALGLILCELCIVMTEDQAEEVRDPSALRETHFESSSFKSRLEKDFNVRGILGQSSFSCVFEVSSSLGMFAIKRIPILEGTMQRNKWIVNTLNNLDGIVKYHDAWVERPLKGLQAKLDENLLPKLGHKMMFKYPNDCSFIYLKMELCPYNLEDWLFANENRDLAQVKLWFKKMACAVAFLHWKKIIHRNLKPRSIMFDMNGRIKIGEIDMYSQLLGQEESLVKSYKCMDVGSPLYMAPEQRLRTSDYKVDVFSLGLILTELSVPISSTDKVDIFEDFRRGNNTTVLKEHPETSELVELLTNINSEKRPTCADILKHPFLAGRPASRMTDAELSKLHPNDSIGKVLAMSANLLAMLPQNETDSEVHCPSLIRLNINLESEHCQTVTRERVAESPAEEVWFFLVTQEHSMFSESSIRDMAYNIAHAIQFTSKFIEDREKRRNNPVIKISLDQEDNAGEYDLFEVSDNDESVSSVNFEWNNSVFIAEHKAKPHKCEVCDKRFARPIPIKRLSATLVACDMLMHPGWKCIKEAISMMRIRFKQFLSDPMCAIFVGSDMHDDAVRLPFVCEVCGLRFRRSANLDDHQITHLSDDDPRKAKFQCVVCGKRLSNKIAFDHHQKTHLNDNDPEEFKKKRPFNCDKCEKCFATAYTLKFHKNTHIVQVFKQKTLIFVASKTMTDTLGSPVDAHGGGHDGGEPRGDHRRRRRFASRGYGEYGLLGLACSTRCSICPRADEITRKFPANSRESAQVQWIERLGMSEEESKERLDQYRTRIEQGADIRWCSDHFDSSIGLPKDASLGTPPPFLSPIRCPSPLRLDSSLTFSRENLNNDIDNNLPAMFRRQSSIRTEGGDTTVQGSEYIPTAASQCDSDESDCEETNEEGDNAMRKYRIVANDQLHKLFRRCQECGGVIDTSQLSIRTEGSACVVPTCLECGPGTWKSQGRIGKGMSTVYEGNQEIAISSFVTGLPLPRLIDCAAVLGLSLPSERTMRRTIRDIGCPAIDNVFTKWQTQVRNVSKAAAGPAGIAVSIDGQYDSPGFNAQNCKVTVIDAKEKLAIAGVNLHKNEPGIDGKSIRMEATGALRAIKELLDDNFVIKTRVTDSNASVDKKLREDPQTESIEAEIDWWHTQKSVKKEWWKRMKTSPVLGQLYQPFFNHLFYCHAKFPDKEDRPKALEYVRSFLKHVQGKHSWKKSEIFSIVTKCDHEQLKRRKQGEPPRPTLKPSSPEYKMIEEILLSKSFEKKFLKSSCLLNTALNESYHSLSLLYAPKRFSWYCFGR</sequence>
<dbReference type="GO" id="GO:0004694">
    <property type="term" value="F:eukaryotic translation initiation factor 2alpha kinase activity"/>
    <property type="evidence" value="ECO:0000318"/>
    <property type="project" value="GO_Central"/>
</dbReference>
<dbReference type="Proteomes" id="UP000005239">
    <property type="component" value="Unassembled WGS sequence"/>
</dbReference>
<dbReference type="PANTHER" id="PTHR11042">
    <property type="entry name" value="EUKARYOTIC TRANSLATION INITIATION FACTOR 2-ALPHA KINASE EIF2-ALPHA KINASE -RELATED"/>
    <property type="match status" value="1"/>
</dbReference>
<keyword evidence="2" id="KW-0547">Nucleotide-binding</keyword>
<accession>A0A8R1YU23</accession>
<dbReference type="GO" id="GO:0005634">
    <property type="term" value="C:nucleus"/>
    <property type="evidence" value="ECO:0000318"/>
    <property type="project" value="GO_Central"/>
</dbReference>
<dbReference type="PROSITE" id="PS50011">
    <property type="entry name" value="PROTEIN_KINASE_DOM"/>
    <property type="match status" value="3"/>
</dbReference>
<dbReference type="PROSITE" id="PS50157">
    <property type="entry name" value="ZINC_FINGER_C2H2_2"/>
    <property type="match status" value="3"/>
</dbReference>
<evidence type="ECO:0000256" key="3">
    <source>
        <dbReference type="ARBA" id="ARBA00022777"/>
    </source>
</evidence>
<dbReference type="PROSITE" id="PS00028">
    <property type="entry name" value="ZINC_FINGER_C2H2_1"/>
    <property type="match status" value="3"/>
</dbReference>
<dbReference type="InterPro" id="IPR011009">
    <property type="entry name" value="Kinase-like_dom_sf"/>
</dbReference>
<dbReference type="InterPro" id="IPR017441">
    <property type="entry name" value="Protein_kinase_ATP_BS"/>
</dbReference>
<dbReference type="InterPro" id="IPR013087">
    <property type="entry name" value="Znf_C2H2_type"/>
</dbReference>
<dbReference type="GO" id="GO:0017148">
    <property type="term" value="P:negative regulation of translation"/>
    <property type="evidence" value="ECO:0000318"/>
    <property type="project" value="GO_Central"/>
</dbReference>
<dbReference type="FunFam" id="3.30.200.20:FF:000706">
    <property type="entry name" value="Protein kinase"/>
    <property type="match status" value="1"/>
</dbReference>
<reference evidence="6" key="2">
    <citation type="submission" date="2022-06" db="UniProtKB">
        <authorList>
            <consortium name="EnsemblMetazoa"/>
        </authorList>
    </citation>
    <scope>IDENTIFICATION</scope>
    <source>
        <strain evidence="6">PS312</strain>
    </source>
</reference>
<dbReference type="Gene3D" id="3.30.160.60">
    <property type="entry name" value="Classic Zinc Finger"/>
    <property type="match status" value="2"/>
</dbReference>
<dbReference type="SMART" id="SM00220">
    <property type="entry name" value="S_TKc"/>
    <property type="match status" value="2"/>
</dbReference>
<evidence type="ECO:0000256" key="5">
    <source>
        <dbReference type="SAM" id="MobiDB-lite"/>
    </source>
</evidence>
<keyword evidence="1" id="KW-0808">Transferase</keyword>
<dbReference type="InterPro" id="IPR036236">
    <property type="entry name" value="Znf_C2H2_sf"/>
</dbReference>
<dbReference type="InterPro" id="IPR050339">
    <property type="entry name" value="CC_SR_Kinase"/>
</dbReference>
<dbReference type="Pfam" id="PF00096">
    <property type="entry name" value="zf-C2H2"/>
    <property type="match status" value="1"/>
</dbReference>
<keyword evidence="7" id="KW-1185">Reference proteome</keyword>
<dbReference type="EnsemblMetazoa" id="PPA36406.1">
    <property type="protein sequence ID" value="PPA36406.1"/>
    <property type="gene ID" value="WBGene00274775"/>
</dbReference>
<dbReference type="SUPFAM" id="SSF56112">
    <property type="entry name" value="Protein kinase-like (PK-like)"/>
    <property type="match status" value="3"/>
</dbReference>
<gene>
    <name evidence="6" type="primary">WBGene00274775</name>
</gene>
<keyword evidence="3" id="KW-0418">Kinase</keyword>
<evidence type="ECO:0000256" key="4">
    <source>
        <dbReference type="ARBA" id="ARBA00022840"/>
    </source>
</evidence>
<dbReference type="PROSITE" id="PS00107">
    <property type="entry name" value="PROTEIN_KINASE_ATP"/>
    <property type="match status" value="1"/>
</dbReference>
<dbReference type="Pfam" id="PF00069">
    <property type="entry name" value="Pkinase"/>
    <property type="match status" value="3"/>
</dbReference>
<evidence type="ECO:0000256" key="1">
    <source>
        <dbReference type="ARBA" id="ARBA00022679"/>
    </source>
</evidence>
<evidence type="ECO:0000313" key="6">
    <source>
        <dbReference type="EnsemblMetazoa" id="PPA36406.1"/>
    </source>
</evidence>
<dbReference type="GO" id="GO:0005524">
    <property type="term" value="F:ATP binding"/>
    <property type="evidence" value="ECO:0007669"/>
    <property type="project" value="UniProtKB-UniRule"/>
</dbReference>
<accession>A0A2A6CVK7</accession>
<dbReference type="Gene3D" id="3.30.200.20">
    <property type="entry name" value="Phosphorylase Kinase, domain 1"/>
    <property type="match status" value="3"/>
</dbReference>
<dbReference type="Gene3D" id="1.10.510.10">
    <property type="entry name" value="Transferase(Phosphotransferase) domain 1"/>
    <property type="match status" value="3"/>
</dbReference>
<dbReference type="FunFam" id="1.10.510.10:FF:001020">
    <property type="entry name" value="Transmembrane ion channel"/>
    <property type="match status" value="2"/>
</dbReference>
<evidence type="ECO:0000313" key="7">
    <source>
        <dbReference type="Proteomes" id="UP000005239"/>
    </source>
</evidence>
<keyword evidence="4" id="KW-0067">ATP-binding</keyword>
<protein>
    <submittedName>
        <fullName evidence="6">Uncharacterized protein</fullName>
    </submittedName>
</protein>